<gene>
    <name evidence="1" type="ORF">OCC_01169</name>
</gene>
<protein>
    <recommendedName>
        <fullName evidence="3">DUF4855 domain-containing protein</fullName>
    </recommendedName>
</protein>
<dbReference type="KEGG" id="tlt:OCC_01169"/>
<evidence type="ECO:0008006" key="3">
    <source>
        <dbReference type="Google" id="ProtNLM"/>
    </source>
</evidence>
<name>H3ZLU5_THELN</name>
<sequence>MAKFGLWYVKWDSSSGRYTSRLKTLNKSQATVEDFKERFDIAVVTTLGGFDAKNSGNGYEDGKELATFTKSIIGTGVEYYISMPYYPYDPSHENKSGRGNIDTGDYWLDWIDGVLAVNDPNLKGFYWELEYAWMFTDYQKGKNESVINPNALLDIADKIHDHGLEFIWIPSAHTYALENTDIWSTASLEAFDYIFVQSNYYMNSSDRYPYSYTEFKEWLATLKSMRSSKVHIEMEADECVLGMNGNCRNCGNQDACLKLASDYYLVQHDVLRRLDENLAYYFGVTLDVVDEVFDYYLKRMGVV</sequence>
<organism evidence="1 2">
    <name type="scientific">Thermococcus litoralis (strain ATCC 51850 / DSM 5473 / JCM 8560 / NS-C)</name>
    <dbReference type="NCBI Taxonomy" id="523849"/>
    <lineage>
        <taxon>Archaea</taxon>
        <taxon>Methanobacteriati</taxon>
        <taxon>Methanobacteriota</taxon>
        <taxon>Thermococci</taxon>
        <taxon>Thermococcales</taxon>
        <taxon>Thermococcaceae</taxon>
        <taxon>Thermococcus</taxon>
    </lineage>
</organism>
<reference evidence="1 2" key="1">
    <citation type="journal article" date="2012" name="J. Bacteriol.">
        <title>Genome sequence of the model hyperthermophilic archaeon Thermococcus litoralis NS-C.</title>
        <authorList>
            <person name="Gardner A.F."/>
            <person name="Kumar S."/>
            <person name="Perler F.B."/>
        </authorList>
    </citation>
    <scope>NUCLEOTIDE SEQUENCE [LARGE SCALE GENOMIC DNA]</scope>
    <source>
        <strain evidence="2">ATCC 51850 / DSM 5473 / JCM 8560 / NS-C</strain>
    </source>
</reference>
<evidence type="ECO:0000313" key="2">
    <source>
        <dbReference type="Proteomes" id="UP000015502"/>
    </source>
</evidence>
<dbReference type="EMBL" id="CP006670">
    <property type="protein sequence ID" value="EHR79097.1"/>
    <property type="molecule type" value="Genomic_DNA"/>
</dbReference>
<dbReference type="AlphaFoldDB" id="H3ZLU5"/>
<evidence type="ECO:0000313" key="1">
    <source>
        <dbReference type="EMBL" id="EHR79097.1"/>
    </source>
</evidence>
<proteinExistence type="predicted"/>
<dbReference type="HOGENOM" id="CLU_803208_0_0_2"/>
<dbReference type="RefSeq" id="WP_004067456.1">
    <property type="nucleotide sequence ID" value="NC_022084.1"/>
</dbReference>
<dbReference type="Proteomes" id="UP000015502">
    <property type="component" value="Chromosome"/>
</dbReference>
<dbReference type="STRING" id="523849.OCC_01169"/>
<accession>H3ZLU5</accession>
<dbReference type="OrthoDB" id="100166at2157"/>
<dbReference type="GeneID" id="16548391"/>
<keyword evidence="2" id="KW-1185">Reference proteome</keyword>
<dbReference type="PaxDb" id="523849-OCC_01169"/>